<sequence>MLTYILSIGFIVILFLLVIWCMIIEDYSDGLSAKEQSVPVKFERLSTLHQLNCLINKLEELELQNLSPCKTKLEKVTDRLKNLNRYQMKSELLYKDELMQYERAIEWIKSPAEFRNRCGPPNIFPTYSPLTDSDMKQLTRLTFPPVDLTRVPVGPLRWSVASGETSLPAVEQWLENVFGLLIKSSEEILNLKDKVCSWTYTDQFAEYGGLIEFLRRAIVVSAEEDTDGKKTIFILDFMVPPSVTLDRIPEVNAIGPPIKPLRGLCCIPVKYTESDA</sequence>
<dbReference type="EMBL" id="OU899036">
    <property type="protein sequence ID" value="CAH1730854.1"/>
    <property type="molecule type" value="Genomic_DNA"/>
</dbReference>
<reference evidence="2" key="1">
    <citation type="submission" date="2022-02" db="EMBL/GenBank/DDBJ databases">
        <authorList>
            <person name="King R."/>
        </authorList>
    </citation>
    <scope>NUCLEOTIDE SEQUENCE</scope>
</reference>
<keyword evidence="1" id="KW-1133">Transmembrane helix</keyword>
<keyword evidence="1" id="KW-0812">Transmembrane</keyword>
<evidence type="ECO:0000313" key="3">
    <source>
        <dbReference type="Proteomes" id="UP001154329"/>
    </source>
</evidence>
<name>A0A9P0JBB6_APHGO</name>
<proteinExistence type="predicted"/>
<accession>A0A9P0JBB6</accession>
<reference evidence="2" key="2">
    <citation type="submission" date="2022-10" db="EMBL/GenBank/DDBJ databases">
        <authorList>
            <consortium name="ENA_rothamsted_submissions"/>
            <consortium name="culmorum"/>
            <person name="King R."/>
        </authorList>
    </citation>
    <scope>NUCLEOTIDE SEQUENCE</scope>
</reference>
<protein>
    <submittedName>
        <fullName evidence="2">Uncharacterized protein</fullName>
    </submittedName>
</protein>
<keyword evidence="3" id="KW-1185">Reference proteome</keyword>
<feature type="transmembrane region" description="Helical" evidence="1">
    <location>
        <begin position="6"/>
        <end position="24"/>
    </location>
</feature>
<evidence type="ECO:0000256" key="1">
    <source>
        <dbReference type="SAM" id="Phobius"/>
    </source>
</evidence>
<evidence type="ECO:0000313" key="2">
    <source>
        <dbReference type="EMBL" id="CAH1730854.1"/>
    </source>
</evidence>
<dbReference type="AlphaFoldDB" id="A0A9P0JBB6"/>
<gene>
    <name evidence="2" type="ORF">APHIGO_LOCUS7673</name>
</gene>
<organism evidence="2 3">
    <name type="scientific">Aphis gossypii</name>
    <name type="common">Cotton aphid</name>
    <dbReference type="NCBI Taxonomy" id="80765"/>
    <lineage>
        <taxon>Eukaryota</taxon>
        <taxon>Metazoa</taxon>
        <taxon>Ecdysozoa</taxon>
        <taxon>Arthropoda</taxon>
        <taxon>Hexapoda</taxon>
        <taxon>Insecta</taxon>
        <taxon>Pterygota</taxon>
        <taxon>Neoptera</taxon>
        <taxon>Paraneoptera</taxon>
        <taxon>Hemiptera</taxon>
        <taxon>Sternorrhyncha</taxon>
        <taxon>Aphidomorpha</taxon>
        <taxon>Aphidoidea</taxon>
        <taxon>Aphididae</taxon>
        <taxon>Aphidini</taxon>
        <taxon>Aphis</taxon>
        <taxon>Aphis</taxon>
    </lineage>
</organism>
<dbReference type="OrthoDB" id="6603623at2759"/>
<dbReference type="Proteomes" id="UP001154329">
    <property type="component" value="Chromosome 3"/>
</dbReference>
<keyword evidence="1" id="KW-0472">Membrane</keyword>